<dbReference type="GO" id="GO:0016042">
    <property type="term" value="P:lipid catabolic process"/>
    <property type="evidence" value="ECO:0007669"/>
    <property type="project" value="UniProtKB-UniRule"/>
</dbReference>
<dbReference type="PANTHER" id="PTHR24185:SF1">
    <property type="entry name" value="CALCIUM-INDEPENDENT PHOSPHOLIPASE A2-GAMMA"/>
    <property type="match status" value="1"/>
</dbReference>
<proteinExistence type="predicted"/>
<feature type="short sequence motif" description="GXSXG" evidence="4">
    <location>
        <begin position="68"/>
        <end position="72"/>
    </location>
</feature>
<evidence type="ECO:0000256" key="1">
    <source>
        <dbReference type="ARBA" id="ARBA00022801"/>
    </source>
</evidence>
<dbReference type="PANTHER" id="PTHR24185">
    <property type="entry name" value="CALCIUM-INDEPENDENT PHOSPHOLIPASE A2-GAMMA"/>
    <property type="match status" value="1"/>
</dbReference>
<dbReference type="STRING" id="535722.E4USE9"/>
<dbReference type="InterPro" id="IPR002182">
    <property type="entry name" value="NB-ARC"/>
</dbReference>
<accession>E4USE9</accession>
<dbReference type="Proteomes" id="UP000002669">
    <property type="component" value="Unassembled WGS sequence"/>
</dbReference>
<organism evidence="8">
    <name type="scientific">Arthroderma gypseum (strain ATCC MYA-4604 / CBS 118893)</name>
    <name type="common">Microsporum gypseum</name>
    <dbReference type="NCBI Taxonomy" id="535722"/>
    <lineage>
        <taxon>Eukaryota</taxon>
        <taxon>Fungi</taxon>
        <taxon>Dikarya</taxon>
        <taxon>Ascomycota</taxon>
        <taxon>Pezizomycotina</taxon>
        <taxon>Eurotiomycetes</taxon>
        <taxon>Eurotiomycetidae</taxon>
        <taxon>Onygenales</taxon>
        <taxon>Arthrodermataceae</taxon>
        <taxon>Nannizzia</taxon>
    </lineage>
</organism>
<sequence length="1115" mass="125207">MASEIHSSHATTSNPLDREGLRLLSFDGGGVRGLSSLYILKAIMDRLNAERGDSHKLKPCEVFDMIGGTSTGGIIAIMLGRLEMDVDECIDVYGTLSREVFGQKKHLIPMKINSKIRPRFDSDKLEKIIKKVMSSKGISEDELLNNGEKRGCHVFVCATDCNSKTVTRLRSYKLLDQSNVPATICQAALATSAATTFFKPVTIGGRTFADGAFGANNPASEVEAEASNIWCNDTADLSPLVKCFISIGTGNPGMRPFEKNFLKTIGKSLAQLVTDTENKEAKFIDRWRGHYDTKRYFRFNVEQGLQNVRLHEYAKIGMILSATDNYLNHRARISQVRDCVLSMQLKESAGTNGVYSGCKQNSIPLFSNAILTENTSTMHTRNEHWCVERSSNTLFTGRREIINQIKRAITLGEINQTQRRFVITGMGGVGKSEICLKVAQEMREKFWGVFWVDVCNNETAEAGFNTIAETLGSSTKTIDGTRRLLANAKDDWLLILDNADDVTMDYGRYIPSGLRGALLLTSRNDDCGQLNTVGSLTLGSLGSSDCVELLLRAAGLELSAGYEEPAMRIVSTLGSHTLALLQAGGYIKKFCSIEEYPAMYEKEPKQVLNFALTQAQSRYCNIFATFETSIQDLVSSGKEESLDALNMLHILAMLHHGSVPLELFRDAWRGAQRAQKPLSDPANIAQLTSWHALRLPSFIQWQESTWEPSWWRLRNALNLLKSLALIQEGEELGHPDISLHPIVHKWAYLRQTDKQRNESWISAGCTVALSCYPDPEWRPYYPLLSLHLQSFLDNEEEVYFPQHELSLSNLFDFPPNLTETWKMCQFLFRCCWLMQEQDMHTAANQLVTTLFKRLKLQPKSTWRIPIPLDTLATEIQQSLGKYNESVEHCKGVLDFRTIGHPKRHTSRFNLTTAYRKSGQARKTKQIMEGLVETEKGLGGTSWNSLSSLHELAASYLTDGQADRAISFYKQGSEVRGRTSAKGCPDLLVLQASLSCAYIINNQLKEAIPLLEDVVRLLETWPKDSLDRLYFQYLLARAYLENSQTQEGAELLKNTARELRKTNLSDKMVLDFRLPKTYRRSGQIRKKYNASGNSHSRRLPTPKIGRAMSTTAVASE</sequence>
<dbReference type="GO" id="GO:0046486">
    <property type="term" value="P:glycerolipid metabolic process"/>
    <property type="evidence" value="ECO:0007669"/>
    <property type="project" value="UniProtKB-ARBA"/>
</dbReference>
<dbReference type="InterPro" id="IPR016035">
    <property type="entry name" value="Acyl_Trfase/lysoPLipase"/>
</dbReference>
<keyword evidence="7" id="KW-0418">Kinase</keyword>
<evidence type="ECO:0000256" key="4">
    <source>
        <dbReference type="PROSITE-ProRule" id="PRU01161"/>
    </source>
</evidence>
<dbReference type="HOGENOM" id="CLU_000288_125_6_1"/>
<dbReference type="VEuPathDB" id="FungiDB:MGYG_03520"/>
<reference evidence="8" key="1">
    <citation type="journal article" date="2012" name="MBio">
        <title>Comparative genome analysis of Trichophyton rubrum and related dermatophytes reveals candidate genes involved in infection.</title>
        <authorList>
            <person name="Martinez D.A."/>
            <person name="Oliver B.G."/>
            <person name="Graeser Y."/>
            <person name="Goldberg J.M."/>
            <person name="Li W."/>
            <person name="Martinez-Rossi N.M."/>
            <person name="Monod M."/>
            <person name="Shelest E."/>
            <person name="Barton R.C."/>
            <person name="Birch E."/>
            <person name="Brakhage A.A."/>
            <person name="Chen Z."/>
            <person name="Gurr S.J."/>
            <person name="Heiman D."/>
            <person name="Heitman J."/>
            <person name="Kosti I."/>
            <person name="Rossi A."/>
            <person name="Saif S."/>
            <person name="Samalova M."/>
            <person name="Saunders C.W."/>
            <person name="Shea T."/>
            <person name="Summerbell R.C."/>
            <person name="Xu J."/>
            <person name="Young S."/>
            <person name="Zeng Q."/>
            <person name="Birren B.W."/>
            <person name="Cuomo C.A."/>
            <person name="White T.C."/>
        </authorList>
    </citation>
    <scope>NUCLEOTIDE SEQUENCE [LARGE SCALE GENOMIC DNA]</scope>
    <source>
        <strain evidence="8">ATCC MYA-4604 / CBS 118893</strain>
    </source>
</reference>
<evidence type="ECO:0000259" key="6">
    <source>
        <dbReference type="PROSITE" id="PS51635"/>
    </source>
</evidence>
<keyword evidence="2 4" id="KW-0442">Lipid degradation</keyword>
<dbReference type="Pfam" id="PF00931">
    <property type="entry name" value="NB-ARC"/>
    <property type="match status" value="1"/>
</dbReference>
<dbReference type="RefSeq" id="XP_003173346.1">
    <property type="nucleotide sequence ID" value="XM_003173298.1"/>
</dbReference>
<dbReference type="GO" id="GO:0016020">
    <property type="term" value="C:membrane"/>
    <property type="evidence" value="ECO:0007669"/>
    <property type="project" value="TreeGrafter"/>
</dbReference>
<evidence type="ECO:0000256" key="3">
    <source>
        <dbReference type="ARBA" id="ARBA00023098"/>
    </source>
</evidence>
<gene>
    <name evidence="7" type="ORF">MGYG_03520</name>
</gene>
<keyword evidence="8" id="KW-1185">Reference proteome</keyword>
<evidence type="ECO:0000313" key="7">
    <source>
        <dbReference type="EMBL" id="EFR00516.1"/>
    </source>
</evidence>
<feature type="active site" description="Proton acceptor" evidence="4">
    <location>
        <position position="210"/>
    </location>
</feature>
<dbReference type="InParanoid" id="E4USE9"/>
<dbReference type="EMBL" id="DS989824">
    <property type="protein sequence ID" value="EFR00516.1"/>
    <property type="molecule type" value="Genomic_DNA"/>
</dbReference>
<keyword evidence="1 4" id="KW-0378">Hydrolase</keyword>
<dbReference type="GO" id="GO:0043531">
    <property type="term" value="F:ADP binding"/>
    <property type="evidence" value="ECO:0007669"/>
    <property type="project" value="InterPro"/>
</dbReference>
<keyword evidence="7" id="KW-0808">Transferase</keyword>
<dbReference type="CDD" id="cd07216">
    <property type="entry name" value="Pat17_PNPLA8_PNPLA9_like3"/>
    <property type="match status" value="1"/>
</dbReference>
<dbReference type="Gene3D" id="3.40.50.300">
    <property type="entry name" value="P-loop containing nucleotide triphosphate hydrolases"/>
    <property type="match status" value="1"/>
</dbReference>
<feature type="short sequence motif" description="DGA/G" evidence="4">
    <location>
        <begin position="210"/>
        <end position="212"/>
    </location>
</feature>
<dbReference type="InterPro" id="IPR011990">
    <property type="entry name" value="TPR-like_helical_dom_sf"/>
</dbReference>
<feature type="region of interest" description="Disordered" evidence="5">
    <location>
        <begin position="1082"/>
        <end position="1115"/>
    </location>
</feature>
<dbReference type="AlphaFoldDB" id="E4USE9"/>
<dbReference type="SUPFAM" id="SSF48452">
    <property type="entry name" value="TPR-like"/>
    <property type="match status" value="1"/>
</dbReference>
<dbReference type="Gene3D" id="3.40.1090.10">
    <property type="entry name" value="Cytosolic phospholipase A2 catalytic domain"/>
    <property type="match status" value="1"/>
</dbReference>
<dbReference type="InterPro" id="IPR002641">
    <property type="entry name" value="PNPLA_dom"/>
</dbReference>
<evidence type="ECO:0000313" key="8">
    <source>
        <dbReference type="Proteomes" id="UP000002669"/>
    </source>
</evidence>
<dbReference type="eggNOG" id="KOG4231">
    <property type="taxonomic scope" value="Eukaryota"/>
</dbReference>
<feature type="domain" description="PNPLA" evidence="6">
    <location>
        <begin position="24"/>
        <end position="223"/>
    </location>
</feature>
<dbReference type="Gene3D" id="1.25.40.10">
    <property type="entry name" value="Tetratricopeptide repeat domain"/>
    <property type="match status" value="1"/>
</dbReference>
<dbReference type="PROSITE" id="PS51635">
    <property type="entry name" value="PNPLA"/>
    <property type="match status" value="1"/>
</dbReference>
<dbReference type="Pfam" id="PF01734">
    <property type="entry name" value="Patatin"/>
    <property type="match status" value="1"/>
</dbReference>
<dbReference type="OMA" id="NESWISA"/>
<dbReference type="GO" id="GO:0019369">
    <property type="term" value="P:arachidonate metabolic process"/>
    <property type="evidence" value="ECO:0007669"/>
    <property type="project" value="TreeGrafter"/>
</dbReference>
<dbReference type="GO" id="GO:0047499">
    <property type="term" value="F:calcium-independent phospholipase A2 activity"/>
    <property type="evidence" value="ECO:0007669"/>
    <property type="project" value="TreeGrafter"/>
</dbReference>
<dbReference type="InterPro" id="IPR027417">
    <property type="entry name" value="P-loop_NTPase"/>
</dbReference>
<protein>
    <submittedName>
        <fullName evidence="7">Protein kinase subdomain-containing protein</fullName>
    </submittedName>
</protein>
<feature type="active site" description="Nucleophile" evidence="4">
    <location>
        <position position="70"/>
    </location>
</feature>
<keyword evidence="3 4" id="KW-0443">Lipid metabolism</keyword>
<dbReference type="SUPFAM" id="SSF52540">
    <property type="entry name" value="P-loop containing nucleoside triphosphate hydrolases"/>
    <property type="match status" value="1"/>
</dbReference>
<name>E4USE9_ARTGP</name>
<dbReference type="GO" id="GO:0016301">
    <property type="term" value="F:kinase activity"/>
    <property type="evidence" value="ECO:0007669"/>
    <property type="project" value="UniProtKB-KW"/>
</dbReference>
<dbReference type="SUPFAM" id="SSF52151">
    <property type="entry name" value="FabD/lysophospholipase-like"/>
    <property type="match status" value="1"/>
</dbReference>
<feature type="short sequence motif" description="GXGXXG" evidence="4">
    <location>
        <begin position="28"/>
        <end position="33"/>
    </location>
</feature>
<dbReference type="OrthoDB" id="1658288at2759"/>
<dbReference type="GeneID" id="10028625"/>
<evidence type="ECO:0000256" key="2">
    <source>
        <dbReference type="ARBA" id="ARBA00022963"/>
    </source>
</evidence>
<evidence type="ECO:0000256" key="5">
    <source>
        <dbReference type="SAM" id="MobiDB-lite"/>
    </source>
</evidence>